<feature type="repeat" description="ANK" evidence="3">
    <location>
        <begin position="36"/>
        <end position="68"/>
    </location>
</feature>
<sequence>NNDGHTALHASASDGHIDVAQILLQEGSEIGAKTFKGETALHLAVSRGHEHIAKLLLENGADPTAKRYDGRTPLHLAAKIGNKQLTQLLVREAKLDPKNSKNSTLIMRAAENGHEPVVRLLLEHGA</sequence>
<dbReference type="Gene3D" id="1.25.40.20">
    <property type="entry name" value="Ankyrin repeat-containing domain"/>
    <property type="match status" value="2"/>
</dbReference>
<feature type="repeat" description="ANK" evidence="3">
    <location>
        <begin position="69"/>
        <end position="91"/>
    </location>
</feature>
<gene>
    <name evidence="4" type="ORF">CC80DRAFT_393361</name>
</gene>
<feature type="repeat" description="ANK" evidence="3">
    <location>
        <begin position="3"/>
        <end position="35"/>
    </location>
</feature>
<evidence type="ECO:0000313" key="5">
    <source>
        <dbReference type="Proteomes" id="UP000800035"/>
    </source>
</evidence>
<dbReference type="AlphaFoldDB" id="A0A6A5UBN1"/>
<dbReference type="InterPro" id="IPR050663">
    <property type="entry name" value="Ankyrin-SOCS_Box"/>
</dbReference>
<feature type="non-terminal residue" evidence="4">
    <location>
        <position position="126"/>
    </location>
</feature>
<dbReference type="OrthoDB" id="3795930at2759"/>
<dbReference type="InterPro" id="IPR036770">
    <property type="entry name" value="Ankyrin_rpt-contain_sf"/>
</dbReference>
<dbReference type="PANTHER" id="PTHR24193">
    <property type="entry name" value="ANKYRIN REPEAT PROTEIN"/>
    <property type="match status" value="1"/>
</dbReference>
<evidence type="ECO:0000256" key="3">
    <source>
        <dbReference type="PROSITE-ProRule" id="PRU00023"/>
    </source>
</evidence>
<dbReference type="GO" id="GO:0005634">
    <property type="term" value="C:nucleus"/>
    <property type="evidence" value="ECO:0007669"/>
    <property type="project" value="TreeGrafter"/>
</dbReference>
<feature type="non-terminal residue" evidence="4">
    <location>
        <position position="1"/>
    </location>
</feature>
<dbReference type="PRINTS" id="PR01415">
    <property type="entry name" value="ANKYRIN"/>
</dbReference>
<reference evidence="4" key="1">
    <citation type="journal article" date="2020" name="Stud. Mycol.">
        <title>101 Dothideomycetes genomes: a test case for predicting lifestyles and emergence of pathogens.</title>
        <authorList>
            <person name="Haridas S."/>
            <person name="Albert R."/>
            <person name="Binder M."/>
            <person name="Bloem J."/>
            <person name="Labutti K."/>
            <person name="Salamov A."/>
            <person name="Andreopoulos B."/>
            <person name="Baker S."/>
            <person name="Barry K."/>
            <person name="Bills G."/>
            <person name="Bluhm B."/>
            <person name="Cannon C."/>
            <person name="Castanera R."/>
            <person name="Culley D."/>
            <person name="Daum C."/>
            <person name="Ezra D."/>
            <person name="Gonzalez J."/>
            <person name="Henrissat B."/>
            <person name="Kuo A."/>
            <person name="Liang C."/>
            <person name="Lipzen A."/>
            <person name="Lutzoni F."/>
            <person name="Magnuson J."/>
            <person name="Mondo S."/>
            <person name="Nolan M."/>
            <person name="Ohm R."/>
            <person name="Pangilinan J."/>
            <person name="Park H.-J."/>
            <person name="Ramirez L."/>
            <person name="Alfaro M."/>
            <person name="Sun H."/>
            <person name="Tritt A."/>
            <person name="Yoshinaga Y."/>
            <person name="Zwiers L.-H."/>
            <person name="Turgeon B."/>
            <person name="Goodwin S."/>
            <person name="Spatafora J."/>
            <person name="Crous P."/>
            <person name="Grigoriev I."/>
        </authorList>
    </citation>
    <scope>NUCLEOTIDE SEQUENCE</scope>
    <source>
        <strain evidence="4">CBS 675.92</strain>
    </source>
</reference>
<accession>A0A6A5UBN1</accession>
<dbReference type="SUPFAM" id="SSF48403">
    <property type="entry name" value="Ankyrin repeat"/>
    <property type="match status" value="1"/>
</dbReference>
<name>A0A6A5UBN1_9PLEO</name>
<dbReference type="InterPro" id="IPR002110">
    <property type="entry name" value="Ankyrin_rpt"/>
</dbReference>
<keyword evidence="2 3" id="KW-0040">ANK repeat</keyword>
<dbReference type="SMART" id="SM00248">
    <property type="entry name" value="ANK"/>
    <property type="match status" value="4"/>
</dbReference>
<dbReference type="GO" id="GO:0000976">
    <property type="term" value="F:transcription cis-regulatory region binding"/>
    <property type="evidence" value="ECO:0007669"/>
    <property type="project" value="TreeGrafter"/>
</dbReference>
<evidence type="ECO:0000313" key="4">
    <source>
        <dbReference type="EMBL" id="KAF1962114.1"/>
    </source>
</evidence>
<dbReference type="EMBL" id="ML976979">
    <property type="protein sequence ID" value="KAF1962114.1"/>
    <property type="molecule type" value="Genomic_DNA"/>
</dbReference>
<feature type="repeat" description="ANK" evidence="3">
    <location>
        <begin position="101"/>
        <end position="126"/>
    </location>
</feature>
<dbReference type="Proteomes" id="UP000800035">
    <property type="component" value="Unassembled WGS sequence"/>
</dbReference>
<evidence type="ECO:0000256" key="1">
    <source>
        <dbReference type="ARBA" id="ARBA00022737"/>
    </source>
</evidence>
<dbReference type="PROSITE" id="PS50297">
    <property type="entry name" value="ANK_REP_REGION"/>
    <property type="match status" value="4"/>
</dbReference>
<evidence type="ECO:0000256" key="2">
    <source>
        <dbReference type="ARBA" id="ARBA00023043"/>
    </source>
</evidence>
<keyword evidence="5" id="KW-1185">Reference proteome</keyword>
<dbReference type="GO" id="GO:0045944">
    <property type="term" value="P:positive regulation of transcription by RNA polymerase II"/>
    <property type="evidence" value="ECO:0007669"/>
    <property type="project" value="TreeGrafter"/>
</dbReference>
<dbReference type="PANTHER" id="PTHR24193:SF121">
    <property type="entry name" value="ADA2A-CONTAINING COMPLEX COMPONENT 3, ISOFORM D"/>
    <property type="match status" value="1"/>
</dbReference>
<dbReference type="Pfam" id="PF12796">
    <property type="entry name" value="Ank_2"/>
    <property type="match status" value="2"/>
</dbReference>
<protein>
    <submittedName>
        <fullName evidence="4">Ankyrin</fullName>
    </submittedName>
</protein>
<keyword evidence="1" id="KW-0677">Repeat</keyword>
<dbReference type="PROSITE" id="PS50088">
    <property type="entry name" value="ANK_REPEAT"/>
    <property type="match status" value="4"/>
</dbReference>
<organism evidence="4 5">
    <name type="scientific">Byssothecium circinans</name>
    <dbReference type="NCBI Taxonomy" id="147558"/>
    <lineage>
        <taxon>Eukaryota</taxon>
        <taxon>Fungi</taxon>
        <taxon>Dikarya</taxon>
        <taxon>Ascomycota</taxon>
        <taxon>Pezizomycotina</taxon>
        <taxon>Dothideomycetes</taxon>
        <taxon>Pleosporomycetidae</taxon>
        <taxon>Pleosporales</taxon>
        <taxon>Massarineae</taxon>
        <taxon>Massarinaceae</taxon>
        <taxon>Byssothecium</taxon>
    </lineage>
</organism>
<proteinExistence type="predicted"/>